<name>A0ABV7H361_9RHOB</name>
<sequence>MNTSPITSWDGAEAIFTWADSPMMMGIALIGALAVTVGAIVYAASHDKHAYASYKPK</sequence>
<comment type="caution">
    <text evidence="2">The sequence shown here is derived from an EMBL/GenBank/DDBJ whole genome shotgun (WGS) entry which is preliminary data.</text>
</comment>
<evidence type="ECO:0000313" key="3">
    <source>
        <dbReference type="Proteomes" id="UP001595632"/>
    </source>
</evidence>
<keyword evidence="1" id="KW-1133">Transmembrane helix</keyword>
<feature type="transmembrane region" description="Helical" evidence="1">
    <location>
        <begin position="23"/>
        <end position="45"/>
    </location>
</feature>
<protein>
    <submittedName>
        <fullName evidence="2">Uncharacterized protein</fullName>
    </submittedName>
</protein>
<keyword evidence="3" id="KW-1185">Reference proteome</keyword>
<evidence type="ECO:0000313" key="2">
    <source>
        <dbReference type="EMBL" id="MFC3145782.1"/>
    </source>
</evidence>
<reference evidence="3" key="1">
    <citation type="journal article" date="2019" name="Int. J. Syst. Evol. Microbiol.">
        <title>The Global Catalogue of Microorganisms (GCM) 10K type strain sequencing project: providing services to taxonomists for standard genome sequencing and annotation.</title>
        <authorList>
            <consortium name="The Broad Institute Genomics Platform"/>
            <consortium name="The Broad Institute Genome Sequencing Center for Infectious Disease"/>
            <person name="Wu L."/>
            <person name="Ma J."/>
        </authorList>
    </citation>
    <scope>NUCLEOTIDE SEQUENCE [LARGE SCALE GENOMIC DNA]</scope>
    <source>
        <strain evidence="3">KCTC 52366</strain>
    </source>
</reference>
<keyword evidence="1" id="KW-0472">Membrane</keyword>
<dbReference type="Proteomes" id="UP001595632">
    <property type="component" value="Unassembled WGS sequence"/>
</dbReference>
<proteinExistence type="predicted"/>
<gene>
    <name evidence="2" type="ORF">ACFOGP_23870</name>
</gene>
<dbReference type="RefSeq" id="WP_275632730.1">
    <property type="nucleotide sequence ID" value="NZ_JARGYD010000003.1"/>
</dbReference>
<accession>A0ABV7H361</accession>
<evidence type="ECO:0000256" key="1">
    <source>
        <dbReference type="SAM" id="Phobius"/>
    </source>
</evidence>
<keyword evidence="1" id="KW-0812">Transmembrane</keyword>
<organism evidence="2 3">
    <name type="scientific">Psychromarinibacter halotolerans</name>
    <dbReference type="NCBI Taxonomy" id="1775175"/>
    <lineage>
        <taxon>Bacteria</taxon>
        <taxon>Pseudomonadati</taxon>
        <taxon>Pseudomonadota</taxon>
        <taxon>Alphaproteobacteria</taxon>
        <taxon>Rhodobacterales</taxon>
        <taxon>Paracoccaceae</taxon>
        <taxon>Psychromarinibacter</taxon>
    </lineage>
</organism>
<dbReference type="EMBL" id="JBHRTB010000010">
    <property type="protein sequence ID" value="MFC3145782.1"/>
    <property type="molecule type" value="Genomic_DNA"/>
</dbReference>